<sequence>MGNYLRPVRGQNVMLTIQSTPLGMGVRLSGKAGQLNLLGDQFIQLGLTHPNEAIGQLIATFGHELKPARHPRSTTGTHSCRISWPRWLYLVHILQQLSPSLPDLSLEKQALAVLIQRSKEELRHWQTKCRMPISHFVDSSLPLYQGEFSEGLLLMAETAFVRHRPVGDRVNFLGTCLDMLSPSAWIHHDTLAFVKSIADNSWHMHILRSDLAADFSAKRW</sequence>
<dbReference type="Proteomes" id="UP001501175">
    <property type="component" value="Unassembled WGS sequence"/>
</dbReference>
<gene>
    <name evidence="1" type="ORF">GCM10023189_44800</name>
</gene>
<accession>A0ABP8NFB0</accession>
<reference evidence="2" key="1">
    <citation type="journal article" date="2019" name="Int. J. Syst. Evol. Microbiol.">
        <title>The Global Catalogue of Microorganisms (GCM) 10K type strain sequencing project: providing services to taxonomists for standard genome sequencing and annotation.</title>
        <authorList>
            <consortium name="The Broad Institute Genomics Platform"/>
            <consortium name="The Broad Institute Genome Sequencing Center for Infectious Disease"/>
            <person name="Wu L."/>
            <person name="Ma J."/>
        </authorList>
    </citation>
    <scope>NUCLEOTIDE SEQUENCE [LARGE SCALE GENOMIC DNA]</scope>
    <source>
        <strain evidence="2">JCM 17927</strain>
    </source>
</reference>
<name>A0ABP8NFB0_9BACT</name>
<evidence type="ECO:0000313" key="1">
    <source>
        <dbReference type="EMBL" id="GAA4464898.1"/>
    </source>
</evidence>
<proteinExistence type="predicted"/>
<dbReference type="RefSeq" id="WP_345247255.1">
    <property type="nucleotide sequence ID" value="NZ_BAABHD010000078.1"/>
</dbReference>
<evidence type="ECO:0000313" key="2">
    <source>
        <dbReference type="Proteomes" id="UP001501175"/>
    </source>
</evidence>
<organism evidence="1 2">
    <name type="scientific">Nibrella saemangeumensis</name>
    <dbReference type="NCBI Taxonomy" id="1084526"/>
    <lineage>
        <taxon>Bacteria</taxon>
        <taxon>Pseudomonadati</taxon>
        <taxon>Bacteroidota</taxon>
        <taxon>Cytophagia</taxon>
        <taxon>Cytophagales</taxon>
        <taxon>Spirosomataceae</taxon>
        <taxon>Nibrella</taxon>
    </lineage>
</organism>
<dbReference type="EMBL" id="BAABHD010000078">
    <property type="protein sequence ID" value="GAA4464898.1"/>
    <property type="molecule type" value="Genomic_DNA"/>
</dbReference>
<comment type="caution">
    <text evidence="1">The sequence shown here is derived from an EMBL/GenBank/DDBJ whole genome shotgun (WGS) entry which is preliminary data.</text>
</comment>
<protein>
    <submittedName>
        <fullName evidence="1">Uncharacterized protein</fullName>
    </submittedName>
</protein>
<keyword evidence="2" id="KW-1185">Reference proteome</keyword>